<dbReference type="PROSITE" id="PS51710">
    <property type="entry name" value="G_OBG"/>
    <property type="match status" value="1"/>
</dbReference>
<sequence>MRRKIELWGTGRRINPRLSECNLSGRKEIDLNPSLFSGGRGRKEVGGRVYERATCRGEQKAGFDLIYLRVDDRMVDIIFCGDCVDEIESVSKQNKFICVEKARVEKAPEQVSFSKFRSPGRNTLRPLPPQGLPLYHRINPLDRQAQRERQYHIIDQSSQIMATVMQKIKDIEDEMARTQKNKATAHHLGLLKAKLAKLRRELLAPSTKGGGGAGEGFDVTKSGDARVGLVGFPSVGKSTLLNKLTGTFSEVASYEFTTLTCIPGVIMYRGAKIQLLDLPGIIEGAKDGKGRGRQVISTARTCNCILIVLDAIKPITHKRIIEKELEGFGIRLNKEPPNLTFRRKDKGGINLTSTFANTSLDLETVKAICGEYRIHNADISLRYDATADDLIDVIEGSRIYTPCIYVVNKIDQITVEELEILDNLPHYCPISAHLEWNLDGLLEKIWEYLSLTRIYTKPKGMNPDYEDPVILSSKKRTVEDFCNKIHKDMLKQFKYALVWGSSAKHKPQRVGREHELEDEDVVQIIKKV</sequence>
<dbReference type="PANTHER" id="PTHR43127">
    <property type="entry name" value="DEVELOPMENTALLY-REGULATED GTP-BINDING PROTEIN 2"/>
    <property type="match status" value="1"/>
</dbReference>
<dbReference type="EMBL" id="JBBWWQ010000002">
    <property type="protein sequence ID" value="KAK8954299.1"/>
    <property type="molecule type" value="Genomic_DNA"/>
</dbReference>
<dbReference type="Pfam" id="PF16897">
    <property type="entry name" value="MMR_HSR1_Xtn"/>
    <property type="match status" value="1"/>
</dbReference>
<dbReference type="PRINTS" id="PR00326">
    <property type="entry name" value="GTP1OBG"/>
</dbReference>
<organism evidence="5 6">
    <name type="scientific">Platanthera zijinensis</name>
    <dbReference type="NCBI Taxonomy" id="2320716"/>
    <lineage>
        <taxon>Eukaryota</taxon>
        <taxon>Viridiplantae</taxon>
        <taxon>Streptophyta</taxon>
        <taxon>Embryophyta</taxon>
        <taxon>Tracheophyta</taxon>
        <taxon>Spermatophyta</taxon>
        <taxon>Magnoliopsida</taxon>
        <taxon>Liliopsida</taxon>
        <taxon>Asparagales</taxon>
        <taxon>Orchidaceae</taxon>
        <taxon>Orchidoideae</taxon>
        <taxon>Orchideae</taxon>
        <taxon>Orchidinae</taxon>
        <taxon>Platanthera</taxon>
    </lineage>
</organism>
<protein>
    <submittedName>
        <fullName evidence="5">Developmentally regulated G-protein 1</fullName>
    </submittedName>
</protein>
<dbReference type="InterPro" id="IPR045001">
    <property type="entry name" value="DRG"/>
</dbReference>
<feature type="domain" description="OBG-type G" evidence="3">
    <location>
        <begin position="225"/>
        <end position="450"/>
    </location>
</feature>
<dbReference type="GO" id="GO:0005525">
    <property type="term" value="F:GTP binding"/>
    <property type="evidence" value="ECO:0007669"/>
    <property type="project" value="UniProtKB-KW"/>
</dbReference>
<dbReference type="Proteomes" id="UP001418222">
    <property type="component" value="Unassembled WGS sequence"/>
</dbReference>
<dbReference type="InterPro" id="IPR027417">
    <property type="entry name" value="P-loop_NTPase"/>
</dbReference>
<dbReference type="InterPro" id="IPR031167">
    <property type="entry name" value="G_OBG"/>
</dbReference>
<accession>A0AAP0BXW3</accession>
<evidence type="ECO:0000256" key="2">
    <source>
        <dbReference type="ARBA" id="ARBA00023134"/>
    </source>
</evidence>
<evidence type="ECO:0000313" key="6">
    <source>
        <dbReference type="Proteomes" id="UP001418222"/>
    </source>
</evidence>
<dbReference type="SUPFAM" id="SSF52540">
    <property type="entry name" value="P-loop containing nucleoside triphosphate hydrolases"/>
    <property type="match status" value="1"/>
</dbReference>
<comment type="caution">
    <text evidence="5">The sequence shown here is derived from an EMBL/GenBank/DDBJ whole genome shotgun (WGS) entry which is preliminary data.</text>
</comment>
<evidence type="ECO:0000256" key="1">
    <source>
        <dbReference type="ARBA" id="ARBA00022741"/>
    </source>
</evidence>
<dbReference type="PROSITE" id="PS00905">
    <property type="entry name" value="GTP1_OBG"/>
    <property type="match status" value="1"/>
</dbReference>
<dbReference type="InterPro" id="IPR012675">
    <property type="entry name" value="Beta-grasp_dom_sf"/>
</dbReference>
<keyword evidence="2" id="KW-0342">GTP-binding</keyword>
<dbReference type="Pfam" id="PF02824">
    <property type="entry name" value="TGS"/>
    <property type="match status" value="1"/>
</dbReference>
<dbReference type="CDD" id="cd17230">
    <property type="entry name" value="TGS_DRG1"/>
    <property type="match status" value="1"/>
</dbReference>
<dbReference type="PROSITE" id="PS51880">
    <property type="entry name" value="TGS"/>
    <property type="match status" value="1"/>
</dbReference>
<dbReference type="CDD" id="cd01896">
    <property type="entry name" value="DRG"/>
    <property type="match status" value="1"/>
</dbReference>
<dbReference type="GO" id="GO:0019003">
    <property type="term" value="F:GDP binding"/>
    <property type="evidence" value="ECO:0007669"/>
    <property type="project" value="UniProtKB-ARBA"/>
</dbReference>
<dbReference type="InterPro" id="IPR004095">
    <property type="entry name" value="TGS"/>
</dbReference>
<evidence type="ECO:0000313" key="5">
    <source>
        <dbReference type="EMBL" id="KAK8954299.1"/>
    </source>
</evidence>
<dbReference type="GO" id="GO:0003924">
    <property type="term" value="F:GTPase activity"/>
    <property type="evidence" value="ECO:0007669"/>
    <property type="project" value="InterPro"/>
</dbReference>
<dbReference type="SUPFAM" id="SSF81271">
    <property type="entry name" value="TGS-like"/>
    <property type="match status" value="1"/>
</dbReference>
<gene>
    <name evidence="5" type="primary">DRG1</name>
    <name evidence="5" type="ORF">KSP39_PZI002317</name>
</gene>
<feature type="domain" description="TGS" evidence="4">
    <location>
        <begin position="450"/>
        <end position="526"/>
    </location>
</feature>
<dbReference type="InterPro" id="IPR012676">
    <property type="entry name" value="TGS-like"/>
</dbReference>
<reference evidence="5 6" key="1">
    <citation type="journal article" date="2022" name="Nat. Plants">
        <title>Genomes of leafy and leafless Platanthera orchids illuminate the evolution of mycoheterotrophy.</title>
        <authorList>
            <person name="Li M.H."/>
            <person name="Liu K.W."/>
            <person name="Li Z."/>
            <person name="Lu H.C."/>
            <person name="Ye Q.L."/>
            <person name="Zhang D."/>
            <person name="Wang J.Y."/>
            <person name="Li Y.F."/>
            <person name="Zhong Z.M."/>
            <person name="Liu X."/>
            <person name="Yu X."/>
            <person name="Liu D.K."/>
            <person name="Tu X.D."/>
            <person name="Liu B."/>
            <person name="Hao Y."/>
            <person name="Liao X.Y."/>
            <person name="Jiang Y.T."/>
            <person name="Sun W.H."/>
            <person name="Chen J."/>
            <person name="Chen Y.Q."/>
            <person name="Ai Y."/>
            <person name="Zhai J.W."/>
            <person name="Wu S.S."/>
            <person name="Zhou Z."/>
            <person name="Hsiao Y.Y."/>
            <person name="Wu W.L."/>
            <person name="Chen Y.Y."/>
            <person name="Lin Y.F."/>
            <person name="Hsu J.L."/>
            <person name="Li C.Y."/>
            <person name="Wang Z.W."/>
            <person name="Zhao X."/>
            <person name="Zhong W.Y."/>
            <person name="Ma X.K."/>
            <person name="Ma L."/>
            <person name="Huang J."/>
            <person name="Chen G.Z."/>
            <person name="Huang M.Z."/>
            <person name="Huang L."/>
            <person name="Peng D.H."/>
            <person name="Luo Y.B."/>
            <person name="Zou S.Q."/>
            <person name="Chen S.P."/>
            <person name="Lan S."/>
            <person name="Tsai W.C."/>
            <person name="Van de Peer Y."/>
            <person name="Liu Z.J."/>
        </authorList>
    </citation>
    <scope>NUCLEOTIDE SEQUENCE [LARGE SCALE GENOMIC DNA]</scope>
    <source>
        <strain evidence="5">Lor287</strain>
    </source>
</reference>
<dbReference type="Pfam" id="PF01926">
    <property type="entry name" value="MMR_HSR1"/>
    <property type="match status" value="1"/>
</dbReference>
<evidence type="ECO:0000259" key="4">
    <source>
        <dbReference type="PROSITE" id="PS51880"/>
    </source>
</evidence>
<dbReference type="FunFam" id="3.40.50.300:FF:000740">
    <property type="entry name" value="Putative GTP-binding protein 1"/>
    <property type="match status" value="1"/>
</dbReference>
<dbReference type="AlphaFoldDB" id="A0AAP0BXW3"/>
<evidence type="ECO:0000259" key="3">
    <source>
        <dbReference type="PROSITE" id="PS51710"/>
    </source>
</evidence>
<dbReference type="NCBIfam" id="TIGR00231">
    <property type="entry name" value="small_GTP"/>
    <property type="match status" value="1"/>
</dbReference>
<dbReference type="InterPro" id="IPR005225">
    <property type="entry name" value="Small_GTP-bd"/>
</dbReference>
<dbReference type="Gene3D" id="3.10.20.30">
    <property type="match status" value="1"/>
</dbReference>
<proteinExistence type="predicted"/>
<keyword evidence="6" id="KW-1185">Reference proteome</keyword>
<keyword evidence="1" id="KW-0547">Nucleotide-binding</keyword>
<dbReference type="Gene3D" id="6.10.140.1070">
    <property type="match status" value="2"/>
</dbReference>
<dbReference type="InterPro" id="IPR006074">
    <property type="entry name" value="GTP1-OBG_CS"/>
</dbReference>
<dbReference type="FunFam" id="3.10.20.30:FF:000003">
    <property type="entry name" value="Developmentally-regulated GTP-binding protein 1"/>
    <property type="match status" value="1"/>
</dbReference>
<dbReference type="InterPro" id="IPR006073">
    <property type="entry name" value="GTP-bd"/>
</dbReference>
<dbReference type="InterPro" id="IPR031662">
    <property type="entry name" value="GTP-binding_2"/>
</dbReference>
<name>A0AAP0BXW3_9ASPA</name>